<feature type="compositionally biased region" description="Low complexity" evidence="2">
    <location>
        <begin position="1"/>
        <end position="17"/>
    </location>
</feature>
<feature type="compositionally biased region" description="Basic residues" evidence="2">
    <location>
        <begin position="884"/>
        <end position="895"/>
    </location>
</feature>
<sequence>MSGTLNLTTTTTTSVSTASNKLLTGHRSRTSSLSSNGGGVGNNSIVGDNIIQINPFSLNSSMNNLIKVSANSSTNNDNNNLPSLMMMTTTKKPLYCCTICDEQCQQLYSILIRPMGNCPYFPTLINDLKIHQTTAIDSNGKIGVCESCHHQLILQWDSYQKSNIPILERKYQLIRKQKQNLTNINHSITTTTTPTTDISVICFIRISTMTKTILIQPTASTTSSSSTTTSTISSIMIPDGNESLLCFACKQHKSEYWVETKENSEKKPFYPFLNDSNELINGRARVCAQCHLILEIQWDGFENGYVPYNQRVYQLSSSAKRPPTSSLTHLSSVVATTTSTSTTTTTSLATSSLSSSSSPAIITQVVNGQPACPLKIQIAVPNSSSSLPSTIGIGSVQNHVQNNPSEHFLLTTVTNTTSNQSILPTINCQDQHFNKLLNELLTSIGGPHPHLSGTCLICSQHSAAGQTFQIFSTTRNIILSSELGIYPYFPMLKSLIHNSSKKSKNLIDNNTHLACTYCYHSLMAQWIAYHLSGKPVDHDLSTRHYDCQNFVCYVCGVTTYRQFVRSITVKDFPFLSDHKRPPGSLKLNKGESVVTCLTCYQTLTHQWIENERMKVPLEMRKYNWMAVPPPPISTTMNNIKNEPINEQNHKRLTHSDRTIIPILTPTNSISYQLTNANSINHNGIISVPASNEIIPKTAIIVNTGSFGTNNNIVGQPIPNDTILQSKQSSTIVNVTPPTSFNPSHTLAPLVAAAMAATPVTIKQEMINEQSTSEPITTTNTNNNSNTVQSSSVTTTATTVLRHLARQQYVQIQYPQQIIQQPPDSRQNPSNSINLTTLASVAALAGNSNRNSITSSSQFVTGSSINSNNLTNHSNSQQSFDSHSHLHLNHHHHHQPHQQAELPKAVINSNSFALHFNALNNDNKCNNHQSKHHQMKSKIEPNEMENIQQQQQANRLDMKKNHENDNTQHILHCQQRIDRKQAQIKELEESIQQDLLNGENFNENLSKINLEVLQLRKKRLAHLNRLKEKIQQLEQQKQQSSENLVMTIDDNSLSDADLTEIDENRSLSDDSIDVFNDEHESLVEFMDNVLPSLPLKENDDEDLGKMEFLSLLGLTTHRMKREDDLDNYIQTKMNRRLTHASFKVDWLNEQENDILEVDPEYETFKRWPYFSESKINPNSDRLHSTKSIRKNSRNKIQFFETLGLKQPSAINKLKTEIDWLAVIRNRQMRRKRKFVCVGKEYQNLDEQILRTWIPILLSSSSSDVNDSEMIKRIKTKVLPNLDDYFHYKDVTIQSNEIENHQRQESQSDTQIMTIDCNPAEVIRPSSSSSSSITKTIITPSSSISKQSQPKKISNKNDRNTIVVINNDNHHQQQPITTTTTSSQSIAQPIPTTTATTTINSKILNPKQFAQEFHESVLLETQKQMNGKQQIQTNGSFVNIINADSLHHHHHSQPLMLTTATTTTSNAQHAAIIYSDPHHHHLRPVMNNTSDPQQPQQLLIDRNGLISTITATPATVITSIKVPTLAAATTTTTASPADKLNIRDQIFKLQHRIDDINREYSGLNEKRNEIMMTMQRLEREKTLFQLEIDRLSKCLD</sequence>
<feature type="coiled-coil region" evidence="1">
    <location>
        <begin position="969"/>
        <end position="1049"/>
    </location>
</feature>
<keyword evidence="1" id="KW-0175">Coiled coil</keyword>
<name>A0ABQ8J0M1_DERPT</name>
<reference evidence="3 4" key="2">
    <citation type="journal article" date="2022" name="Mol. Biol. Evol.">
        <title>Comparative Genomics Reveals Insights into the Divergent Evolution of Astigmatic Mites and Household Pest Adaptations.</title>
        <authorList>
            <person name="Xiong Q."/>
            <person name="Wan A.T."/>
            <person name="Liu X."/>
            <person name="Fung C.S."/>
            <person name="Xiao X."/>
            <person name="Malainual N."/>
            <person name="Hou J."/>
            <person name="Wang L."/>
            <person name="Wang M."/>
            <person name="Yang K.Y."/>
            <person name="Cui Y."/>
            <person name="Leung E.L."/>
            <person name="Nong W."/>
            <person name="Shin S.K."/>
            <person name="Au S.W."/>
            <person name="Jeong K.Y."/>
            <person name="Chew F.T."/>
            <person name="Hui J.H."/>
            <person name="Leung T.F."/>
            <person name="Tungtrongchitr A."/>
            <person name="Zhong N."/>
            <person name="Liu Z."/>
            <person name="Tsui S.K."/>
        </authorList>
    </citation>
    <scope>NUCLEOTIDE SEQUENCE [LARGE SCALE GENOMIC DNA]</scope>
    <source>
        <strain evidence="3">Derp</strain>
    </source>
</reference>
<feature type="compositionally biased region" description="Low complexity" evidence="2">
    <location>
        <begin position="1323"/>
        <end position="1350"/>
    </location>
</feature>
<feature type="region of interest" description="Disordered" evidence="2">
    <location>
        <begin position="1"/>
        <end position="38"/>
    </location>
</feature>
<feature type="region of interest" description="Disordered" evidence="2">
    <location>
        <begin position="865"/>
        <end position="900"/>
    </location>
</feature>
<evidence type="ECO:0000256" key="2">
    <source>
        <dbReference type="SAM" id="MobiDB-lite"/>
    </source>
</evidence>
<organism evidence="3 4">
    <name type="scientific">Dermatophagoides pteronyssinus</name>
    <name type="common">European house dust mite</name>
    <dbReference type="NCBI Taxonomy" id="6956"/>
    <lineage>
        <taxon>Eukaryota</taxon>
        <taxon>Metazoa</taxon>
        <taxon>Ecdysozoa</taxon>
        <taxon>Arthropoda</taxon>
        <taxon>Chelicerata</taxon>
        <taxon>Arachnida</taxon>
        <taxon>Acari</taxon>
        <taxon>Acariformes</taxon>
        <taxon>Sarcoptiformes</taxon>
        <taxon>Astigmata</taxon>
        <taxon>Psoroptidia</taxon>
        <taxon>Analgoidea</taxon>
        <taxon>Pyroglyphidae</taxon>
        <taxon>Dermatophagoidinae</taxon>
        <taxon>Dermatophagoides</taxon>
    </lineage>
</organism>
<feature type="region of interest" description="Disordered" evidence="2">
    <location>
        <begin position="1321"/>
        <end position="1356"/>
    </location>
</feature>
<gene>
    <name evidence="3" type="ORF">DERP_000568</name>
</gene>
<dbReference type="PANTHER" id="PTHR40240:SF1">
    <property type="entry name" value="PLEXUS, ISOFORM A"/>
    <property type="match status" value="1"/>
</dbReference>
<comment type="caution">
    <text evidence="3">The sequence shown here is derived from an EMBL/GenBank/DDBJ whole genome shotgun (WGS) entry which is preliminary data.</text>
</comment>
<protein>
    <submittedName>
        <fullName evidence="3">Uncharacterized protein</fullName>
    </submittedName>
</protein>
<keyword evidence="4" id="KW-1185">Reference proteome</keyword>
<feature type="compositionally biased region" description="Low complexity" evidence="2">
    <location>
        <begin position="770"/>
        <end position="790"/>
    </location>
</feature>
<feature type="region of interest" description="Disordered" evidence="2">
    <location>
        <begin position="927"/>
        <end position="953"/>
    </location>
</feature>
<feature type="compositionally biased region" description="Polar residues" evidence="2">
    <location>
        <begin position="944"/>
        <end position="953"/>
    </location>
</feature>
<evidence type="ECO:0000313" key="3">
    <source>
        <dbReference type="EMBL" id="KAH9416072.1"/>
    </source>
</evidence>
<evidence type="ECO:0000256" key="1">
    <source>
        <dbReference type="SAM" id="Coils"/>
    </source>
</evidence>
<reference evidence="3 4" key="1">
    <citation type="journal article" date="2018" name="J. Allergy Clin. Immunol.">
        <title>High-quality assembly of Dermatophagoides pteronyssinus genome and transcriptome reveals a wide range of novel allergens.</title>
        <authorList>
            <person name="Liu X.Y."/>
            <person name="Yang K.Y."/>
            <person name="Wang M.Q."/>
            <person name="Kwok J.S."/>
            <person name="Zeng X."/>
            <person name="Yang Z."/>
            <person name="Xiao X.J."/>
            <person name="Lau C.P."/>
            <person name="Li Y."/>
            <person name="Huang Z.M."/>
            <person name="Ba J.G."/>
            <person name="Yim A.K."/>
            <person name="Ouyang C.Y."/>
            <person name="Ngai S.M."/>
            <person name="Chan T.F."/>
            <person name="Leung E.L."/>
            <person name="Liu L."/>
            <person name="Liu Z.G."/>
            <person name="Tsui S.K."/>
        </authorList>
    </citation>
    <scope>NUCLEOTIDE SEQUENCE [LARGE SCALE GENOMIC DNA]</scope>
    <source>
        <strain evidence="3">Derp</strain>
    </source>
</reference>
<evidence type="ECO:0000313" key="4">
    <source>
        <dbReference type="Proteomes" id="UP000887458"/>
    </source>
</evidence>
<dbReference type="Proteomes" id="UP000887458">
    <property type="component" value="Unassembled WGS sequence"/>
</dbReference>
<proteinExistence type="predicted"/>
<dbReference type="PANTHER" id="PTHR40240">
    <property type="entry name" value="PLEXUS, ISOFORM A"/>
    <property type="match status" value="1"/>
</dbReference>
<accession>A0ABQ8J0M1</accession>
<dbReference type="EMBL" id="NJHN03000095">
    <property type="protein sequence ID" value="KAH9416072.1"/>
    <property type="molecule type" value="Genomic_DNA"/>
</dbReference>
<feature type="region of interest" description="Disordered" evidence="2">
    <location>
        <begin position="767"/>
        <end position="790"/>
    </location>
</feature>
<feature type="compositionally biased region" description="Polar residues" evidence="2">
    <location>
        <begin position="865"/>
        <end position="880"/>
    </location>
</feature>
<feature type="coiled-coil region" evidence="1">
    <location>
        <begin position="1544"/>
        <end position="1592"/>
    </location>
</feature>